<dbReference type="InterPro" id="IPR012337">
    <property type="entry name" value="RNaseH-like_sf"/>
</dbReference>
<dbReference type="Pfam" id="PF00665">
    <property type="entry name" value="rve"/>
    <property type="match status" value="1"/>
</dbReference>
<feature type="domain" description="Integrase catalytic" evidence="1">
    <location>
        <begin position="59"/>
        <end position="224"/>
    </location>
</feature>
<dbReference type="STRING" id="1280514.AXFE_35840"/>
<proteinExistence type="predicted"/>
<evidence type="ECO:0000313" key="3">
    <source>
        <dbReference type="Proteomes" id="UP000032360"/>
    </source>
</evidence>
<dbReference type="AlphaFoldDB" id="A0A0D8HCE7"/>
<accession>A0A0D8HCE7</accession>
<organism evidence="2 3">
    <name type="scientific">Acidithrix ferrooxidans</name>
    <dbReference type="NCBI Taxonomy" id="1280514"/>
    <lineage>
        <taxon>Bacteria</taxon>
        <taxon>Bacillati</taxon>
        <taxon>Actinomycetota</taxon>
        <taxon>Acidimicrobiia</taxon>
        <taxon>Acidimicrobiales</taxon>
        <taxon>Acidimicrobiaceae</taxon>
        <taxon>Acidithrix</taxon>
    </lineage>
</organism>
<protein>
    <submittedName>
        <fullName evidence="2">Integrase core domain protein</fullName>
    </submittedName>
</protein>
<dbReference type="Gene3D" id="3.30.420.10">
    <property type="entry name" value="Ribonuclease H-like superfamily/Ribonuclease H"/>
    <property type="match status" value="1"/>
</dbReference>
<dbReference type="PANTHER" id="PTHR46889">
    <property type="entry name" value="TRANSPOSASE INSF FOR INSERTION SEQUENCE IS3B-RELATED"/>
    <property type="match status" value="1"/>
</dbReference>
<dbReference type="Proteomes" id="UP000032360">
    <property type="component" value="Unassembled WGS sequence"/>
</dbReference>
<dbReference type="InterPro" id="IPR001584">
    <property type="entry name" value="Integrase_cat-core"/>
</dbReference>
<dbReference type="PATRIC" id="fig|1280514.3.peg.4821"/>
<evidence type="ECO:0000259" key="1">
    <source>
        <dbReference type="PROSITE" id="PS50994"/>
    </source>
</evidence>
<dbReference type="GO" id="GO:0003676">
    <property type="term" value="F:nucleic acid binding"/>
    <property type="evidence" value="ECO:0007669"/>
    <property type="project" value="InterPro"/>
</dbReference>
<evidence type="ECO:0000313" key="2">
    <source>
        <dbReference type="EMBL" id="KJF15559.1"/>
    </source>
</evidence>
<gene>
    <name evidence="2" type="ORF">AXFE_35840</name>
</gene>
<dbReference type="EMBL" id="JXYS01000143">
    <property type="protein sequence ID" value="KJF15559.1"/>
    <property type="molecule type" value="Genomic_DNA"/>
</dbReference>
<sequence length="271" mass="31333">MHKEEFSSLPPSQVVPALADKGIYLGSESTFYRILRDHKQNNHRGRAKTAVKRDIPSHLANAPLEIWVTDISWLRGPVHGVFYYLYFVMDLYSRKIVGYEVYGCESSQQLADVVVRATLLEGGRAPKILHSDNGSPMKGSSLLELCYKMGITTSNSRPRVSDDNPHTESLFRTTKYWPGYPYGGFENLRDSRTWVEKFVNYYNYHHRHSGLKFVTPHDVHEGNHLEVLSMRQKLYETTKELNPKRWINSKVRDWSLTWREPGPLHQGINPS</sequence>
<name>A0A0D8HCE7_9ACTN</name>
<dbReference type="InterPro" id="IPR036397">
    <property type="entry name" value="RNaseH_sf"/>
</dbReference>
<keyword evidence="3" id="KW-1185">Reference proteome</keyword>
<dbReference type="PROSITE" id="PS50994">
    <property type="entry name" value="INTEGRASE"/>
    <property type="match status" value="1"/>
</dbReference>
<comment type="caution">
    <text evidence="2">The sequence shown here is derived from an EMBL/GenBank/DDBJ whole genome shotgun (WGS) entry which is preliminary data.</text>
</comment>
<dbReference type="InterPro" id="IPR050900">
    <property type="entry name" value="Transposase_IS3/IS150/IS904"/>
</dbReference>
<dbReference type="GO" id="GO:0015074">
    <property type="term" value="P:DNA integration"/>
    <property type="evidence" value="ECO:0007669"/>
    <property type="project" value="InterPro"/>
</dbReference>
<dbReference type="SUPFAM" id="SSF53098">
    <property type="entry name" value="Ribonuclease H-like"/>
    <property type="match status" value="1"/>
</dbReference>
<dbReference type="PANTHER" id="PTHR46889:SF4">
    <property type="entry name" value="TRANSPOSASE INSO FOR INSERTION SEQUENCE ELEMENT IS911B-RELATED"/>
    <property type="match status" value="1"/>
</dbReference>
<reference evidence="2 3" key="1">
    <citation type="submission" date="2015-01" db="EMBL/GenBank/DDBJ databases">
        <title>Draft genome of the acidophilic iron oxidizer Acidithrix ferrooxidans strain Py-F3.</title>
        <authorList>
            <person name="Poehlein A."/>
            <person name="Eisen S."/>
            <person name="Schloemann M."/>
            <person name="Johnson B.D."/>
            <person name="Daniel R."/>
            <person name="Muehling M."/>
        </authorList>
    </citation>
    <scope>NUCLEOTIDE SEQUENCE [LARGE SCALE GENOMIC DNA]</scope>
    <source>
        <strain evidence="2 3">Py-F3</strain>
    </source>
</reference>